<reference evidence="2" key="1">
    <citation type="submission" date="2016-03" db="UniProtKB">
        <authorList>
            <consortium name="WormBaseParasite"/>
        </authorList>
    </citation>
    <scope>IDENTIFICATION</scope>
</reference>
<dbReference type="PROSITE" id="PS50060">
    <property type="entry name" value="MAM_2"/>
    <property type="match status" value="1"/>
</dbReference>
<dbReference type="WBParaSite" id="HNAJ_0000750801-mRNA-1">
    <property type="protein sequence ID" value="HNAJ_0000750801-mRNA-1"/>
    <property type="gene ID" value="HNAJ_0000750801"/>
</dbReference>
<dbReference type="GO" id="GO:0016020">
    <property type="term" value="C:membrane"/>
    <property type="evidence" value="ECO:0007669"/>
    <property type="project" value="InterPro"/>
</dbReference>
<evidence type="ECO:0000313" key="2">
    <source>
        <dbReference type="WBParaSite" id="HNAJ_0000750801-mRNA-1"/>
    </source>
</evidence>
<sequence length="1052" mass="119329">LDVKPLAICDFNDGETCGWINEESDLRRQWIVNEGSLCLKAKQSPSKSSHPKASWIPGIVSGIQEVESDVTARFKSPSVPASIEPLESSRLKPLAVCDFDDGDTCGWVHEEAVWTHQWGVQDGSLCLKSKSAPPQKKKSSSWFADRSVSKSLDSPTQVSVRFTSPPIPRDVNLNCIESFPKPWYIWNFDDSLEDWANDVSNWDLKWELIDGSVCLHNVPVKPKIPSKHKPWASSKAKKEEATIKTTKASFWSPPLPQDSEMRCLTLKYRFSPAPQTTQIYSLAILQQQDGSLISRFVSLGTPLKPYFVWTFDKSMGDWKNDAVNWLQMWELSNGALCLRNTPMKPKEPSESVPWLVSEKKKEKLTKTSKAQLWSPPIPQDLDGLPSPYFTWTFDDSMGEWSNDAANFLQKWGLLDASLCLSNVQIKPTKTYQSPPWLVAKKKEKEIIAKNSKALLWSPPIPQDIGIRCITMDYKIHDVSLKAESFKALPKPIYVWKFNVNMGKWINDASNWNQKWELDDGSICLKNIPIETEIDEEDIALFSVDTPVEPKTPKITKARLWSPPIRQTIGMRCITFGYGIHVHSDDSEIYSLAVLQQQDGLSSTLIIISQSLNFSSDSFFLIFGSPKTYYEPTDIFYWFLDCPSSYYRPYSLPKPFYVWTFNENMGKWANDLSNWNQKWGLVDGTICLKNVPADTEVIEEDMPWLAVNPKVEEVSQKSTKSPLWSPPIRKSIGMRCLIMDYIINVDSGETDGYSLTVLQQQDGVDENVPKPFFVWTFDESMGKWTNDQANWNQKWELVDGAICLKNIPMEPDAPGDDMPWFAMKPKKGNKVPKSSKAPLWSPPIPDTAGMRCITIDYNFLVDSDETNTYSLAVLQQQDGHYVLSQCHFDRNPSNSVSIFTIVDASPVFHVWTFNNDLEYWTNDDEVGSQKWLSMPSLRSVCLSANPPSSVINDPRRPVWMNEEAKSVETSIGSKARLRSPKIPGKVNMQCLAITYGIFSGSSDESFIPGASLSILEKRDRFTKAAFNLELHGGPRGLDKRRRQLASEVEEYKN</sequence>
<feature type="domain" description="MAM" evidence="1">
    <location>
        <begin position="95"/>
        <end position="177"/>
    </location>
</feature>
<proteinExistence type="predicted"/>
<dbReference type="InterPro" id="IPR000998">
    <property type="entry name" value="MAM_dom"/>
</dbReference>
<organism evidence="2">
    <name type="scientific">Rodentolepis nana</name>
    <name type="common">Dwarf tapeworm</name>
    <name type="synonym">Hymenolepis nana</name>
    <dbReference type="NCBI Taxonomy" id="102285"/>
    <lineage>
        <taxon>Eukaryota</taxon>
        <taxon>Metazoa</taxon>
        <taxon>Spiralia</taxon>
        <taxon>Lophotrochozoa</taxon>
        <taxon>Platyhelminthes</taxon>
        <taxon>Cestoda</taxon>
        <taxon>Eucestoda</taxon>
        <taxon>Cyclophyllidea</taxon>
        <taxon>Hymenolepididae</taxon>
        <taxon>Rodentolepis</taxon>
    </lineage>
</organism>
<dbReference type="AlphaFoldDB" id="A0A0R3TK43"/>
<protein>
    <submittedName>
        <fullName evidence="2">MAM domain-containing protein</fullName>
    </submittedName>
</protein>
<dbReference type="STRING" id="102285.A0A0R3TK43"/>
<evidence type="ECO:0000259" key="1">
    <source>
        <dbReference type="PROSITE" id="PS50060"/>
    </source>
</evidence>
<name>A0A0R3TK43_RODNA</name>
<accession>A0A0R3TK43</accession>